<dbReference type="PANTHER" id="PTHR35803">
    <property type="entry name" value="GLUCAN 1,4-ALPHA-GLUCOSIDASE SUSB-RELATED"/>
    <property type="match status" value="1"/>
</dbReference>
<reference evidence="7 8" key="1">
    <citation type="submission" date="2024-11" db="EMBL/GenBank/DDBJ databases">
        <title>The Natural Products Discovery Center: Release of the First 8490 Sequenced Strains for Exploring Actinobacteria Biosynthetic Diversity.</title>
        <authorList>
            <person name="Kalkreuter E."/>
            <person name="Kautsar S.A."/>
            <person name="Yang D."/>
            <person name="Bader C.D."/>
            <person name="Teijaro C.N."/>
            <person name="Fluegel L."/>
            <person name="Davis C.M."/>
            <person name="Simpson J.R."/>
            <person name="Lauterbach L."/>
            <person name="Steele A.D."/>
            <person name="Gui C."/>
            <person name="Meng S."/>
            <person name="Li G."/>
            <person name="Viehrig K."/>
            <person name="Ye F."/>
            <person name="Su P."/>
            <person name="Kiefer A.F."/>
            <person name="Nichols A."/>
            <person name="Cepeda A.J."/>
            <person name="Yan W."/>
            <person name="Fan B."/>
            <person name="Jiang Y."/>
            <person name="Adhikari A."/>
            <person name="Zheng C.-J."/>
            <person name="Schuster L."/>
            <person name="Cowan T.M."/>
            <person name="Smanski M.J."/>
            <person name="Chevrette M.G."/>
            <person name="De Carvalho L.P.S."/>
            <person name="Shen B."/>
        </authorList>
    </citation>
    <scope>NUCLEOTIDE SEQUENCE [LARGE SCALE GENOMIC DNA]</scope>
    <source>
        <strain evidence="7 8">NPDC020863</strain>
    </source>
</reference>
<evidence type="ECO:0000259" key="4">
    <source>
        <dbReference type="Pfam" id="PF10566"/>
    </source>
</evidence>
<evidence type="ECO:0000313" key="7">
    <source>
        <dbReference type="EMBL" id="MFK4264627.1"/>
    </source>
</evidence>
<organism evidence="7 8">
    <name type="scientific">Streptomyces milbemycinicus</name>
    <dbReference type="NCBI Taxonomy" id="476552"/>
    <lineage>
        <taxon>Bacteria</taxon>
        <taxon>Bacillati</taxon>
        <taxon>Actinomycetota</taxon>
        <taxon>Actinomycetes</taxon>
        <taxon>Kitasatosporales</taxon>
        <taxon>Streptomycetaceae</taxon>
        <taxon>Streptomyces</taxon>
    </lineage>
</organism>
<dbReference type="RefSeq" id="WP_404745830.1">
    <property type="nucleotide sequence ID" value="NZ_JBJDQH010000002.1"/>
</dbReference>
<dbReference type="EMBL" id="JBJDQH010000002">
    <property type="protein sequence ID" value="MFK4264627.1"/>
    <property type="molecule type" value="Genomic_DNA"/>
</dbReference>
<dbReference type="InterPro" id="IPR019563">
    <property type="entry name" value="GH97_catalytic"/>
</dbReference>
<feature type="domain" description="Glycosyl-hydrolase 97 catalytic" evidence="4">
    <location>
        <begin position="299"/>
        <end position="441"/>
    </location>
</feature>
<dbReference type="InterPro" id="IPR013780">
    <property type="entry name" value="Glyco_hydro_b"/>
</dbReference>
<accession>A0ABW8LFE2</accession>
<keyword evidence="3" id="KW-0732">Signal</keyword>
<dbReference type="InterPro" id="IPR014718">
    <property type="entry name" value="GH-type_carb-bd"/>
</dbReference>
<dbReference type="InterPro" id="IPR029486">
    <property type="entry name" value="GH97_N"/>
</dbReference>
<dbReference type="InterPro" id="IPR052720">
    <property type="entry name" value="Glycosyl_hydrolase_97"/>
</dbReference>
<dbReference type="PANTHER" id="PTHR35803:SF2">
    <property type="entry name" value="RETAINING ALPHA-GALACTOSIDASE"/>
    <property type="match status" value="1"/>
</dbReference>
<dbReference type="Gene3D" id="2.70.98.10">
    <property type="match status" value="1"/>
</dbReference>
<evidence type="ECO:0000259" key="6">
    <source>
        <dbReference type="Pfam" id="PF14509"/>
    </source>
</evidence>
<dbReference type="Gene3D" id="2.60.40.1180">
    <property type="entry name" value="Golgi alpha-mannosidase II"/>
    <property type="match status" value="1"/>
</dbReference>
<name>A0ABW8LFE2_9ACTN</name>
<feature type="domain" description="Glycosyl-hydrolase 97 N-terminal" evidence="5">
    <location>
        <begin position="56"/>
        <end position="286"/>
    </location>
</feature>
<sequence>MRVIRSRVTRAAAAIACAVAVLVPLTPEGAVASAKADAKADDHSWRLTGQGQVSGQLTLTRDGGLTLSAQHGRTTVLRPSALGIRTADADFSAGLRYEGRSDRRIHETYTTVSGRRTHHTSDASESTFTFRKQGQTLKVVVRVSADGLAYRYVLPGKGTVTVLGEATEFAVPPTADSFLLPYDNGRQDYESAHDHTTVADAKAGDYGYPSLFHIGDSWMLVEEADLNSSYGGSRLTLDATTDRFKLTLPDPAEVSSPGLTTPWRTLVIGDLATVTESDLPTDLAAPSKVTDTSWIKPGKAAWSWWSDGQSPTSLAAQKKFVDFAAREGWSYVLVDSGWSNDWVPELTAYAKEKGVGIWLWARWQTIDAQSERDRLMPLWKSWGVVGLKIDFLESDGQDRMRWYDAVFKDSAKYQFMLNFHGATIPRGQERTWPQLMSTEAVKGAEGTRPKPGREPFPAAHYTTLPFTRNLIGSMDFTPVTFTGVRPTSDAAELALSVVYESGVQHFADSVESYDSKPLARKFLRTVPTVWDDTKLVDGAPGDRAVLARRSGDDWYLGAITSGDARTLDEPLTFLGAGKWRAELYKDGPDGQIVTETRDVTSASRLSIAIPKNGGFAVRFTPAG</sequence>
<dbReference type="Pfam" id="PF10566">
    <property type="entry name" value="Glyco_hydro_97"/>
    <property type="match status" value="1"/>
</dbReference>
<feature type="domain" description="Glycosyl-hydrolase 97 C-terminal oligomerisation" evidence="6">
    <location>
        <begin position="529"/>
        <end position="620"/>
    </location>
</feature>
<evidence type="ECO:0000256" key="2">
    <source>
        <dbReference type="ARBA" id="ARBA00023295"/>
    </source>
</evidence>
<proteinExistence type="predicted"/>
<feature type="signal peptide" evidence="3">
    <location>
        <begin position="1"/>
        <end position="32"/>
    </location>
</feature>
<evidence type="ECO:0000256" key="1">
    <source>
        <dbReference type="ARBA" id="ARBA00022801"/>
    </source>
</evidence>
<keyword evidence="1 7" id="KW-0378">Hydrolase</keyword>
<keyword evidence="2" id="KW-0326">Glycosidase</keyword>
<dbReference type="SUPFAM" id="SSF51445">
    <property type="entry name" value="(Trans)glycosidases"/>
    <property type="match status" value="1"/>
</dbReference>
<dbReference type="GO" id="GO:0016787">
    <property type="term" value="F:hydrolase activity"/>
    <property type="evidence" value="ECO:0007669"/>
    <property type="project" value="UniProtKB-KW"/>
</dbReference>
<protein>
    <submittedName>
        <fullName evidence="7">Glycoside hydrolase family 97 catalytic domain-containing protein</fullName>
    </submittedName>
</protein>
<evidence type="ECO:0000259" key="5">
    <source>
        <dbReference type="Pfam" id="PF14508"/>
    </source>
</evidence>
<keyword evidence="8" id="KW-1185">Reference proteome</keyword>
<evidence type="ECO:0000313" key="8">
    <source>
        <dbReference type="Proteomes" id="UP001620295"/>
    </source>
</evidence>
<dbReference type="Pfam" id="PF14509">
    <property type="entry name" value="GH97_C"/>
    <property type="match status" value="1"/>
</dbReference>
<dbReference type="Gene3D" id="3.20.20.70">
    <property type="entry name" value="Aldolase class I"/>
    <property type="match status" value="1"/>
</dbReference>
<comment type="caution">
    <text evidence="7">The sequence shown here is derived from an EMBL/GenBank/DDBJ whole genome shotgun (WGS) entry which is preliminary data.</text>
</comment>
<dbReference type="Proteomes" id="UP001620295">
    <property type="component" value="Unassembled WGS sequence"/>
</dbReference>
<gene>
    <name evidence="7" type="ORF">ACI2L5_06760</name>
</gene>
<evidence type="ECO:0000256" key="3">
    <source>
        <dbReference type="SAM" id="SignalP"/>
    </source>
</evidence>
<dbReference type="Pfam" id="PF14508">
    <property type="entry name" value="GH97_N"/>
    <property type="match status" value="1"/>
</dbReference>
<feature type="chain" id="PRO_5046520710" evidence="3">
    <location>
        <begin position="33"/>
        <end position="623"/>
    </location>
</feature>
<dbReference type="InterPro" id="IPR017853">
    <property type="entry name" value="GH"/>
</dbReference>
<dbReference type="InterPro" id="IPR029483">
    <property type="entry name" value="GH97_C"/>
</dbReference>
<dbReference type="InterPro" id="IPR013785">
    <property type="entry name" value="Aldolase_TIM"/>
</dbReference>